<keyword evidence="2" id="KW-1185">Reference proteome</keyword>
<reference evidence="1" key="2">
    <citation type="submission" date="2020-05" db="UniProtKB">
        <authorList>
            <consortium name="EnsemblMetazoa"/>
        </authorList>
    </citation>
    <scope>IDENTIFICATION</scope>
    <source>
        <strain evidence="1">IAEA</strain>
    </source>
</reference>
<organism evidence="1 2">
    <name type="scientific">Glossina palpalis gambiensis</name>
    <dbReference type="NCBI Taxonomy" id="67801"/>
    <lineage>
        <taxon>Eukaryota</taxon>
        <taxon>Metazoa</taxon>
        <taxon>Ecdysozoa</taxon>
        <taxon>Arthropoda</taxon>
        <taxon>Hexapoda</taxon>
        <taxon>Insecta</taxon>
        <taxon>Pterygota</taxon>
        <taxon>Neoptera</taxon>
        <taxon>Endopterygota</taxon>
        <taxon>Diptera</taxon>
        <taxon>Brachycera</taxon>
        <taxon>Muscomorpha</taxon>
        <taxon>Hippoboscoidea</taxon>
        <taxon>Glossinidae</taxon>
        <taxon>Glossina</taxon>
    </lineage>
</organism>
<evidence type="ECO:0000313" key="2">
    <source>
        <dbReference type="Proteomes" id="UP000092460"/>
    </source>
</evidence>
<dbReference type="EnsemblMetazoa" id="GPPI046117-RA">
    <property type="protein sequence ID" value="GPPI046117-PA"/>
    <property type="gene ID" value="GPPI046117"/>
</dbReference>
<reference evidence="2" key="1">
    <citation type="submission" date="2015-01" db="EMBL/GenBank/DDBJ databases">
        <authorList>
            <person name="Aksoy S."/>
            <person name="Warren W."/>
            <person name="Wilson R.K."/>
        </authorList>
    </citation>
    <scope>NUCLEOTIDE SEQUENCE [LARGE SCALE GENOMIC DNA]</scope>
    <source>
        <strain evidence="2">IAEA</strain>
    </source>
</reference>
<evidence type="ECO:0000313" key="1">
    <source>
        <dbReference type="EnsemblMetazoa" id="GPPI046117-PA"/>
    </source>
</evidence>
<dbReference type="EMBL" id="JXJN01023738">
    <property type="status" value="NOT_ANNOTATED_CDS"/>
    <property type="molecule type" value="Genomic_DNA"/>
</dbReference>
<protein>
    <submittedName>
        <fullName evidence="1">Uncharacterized protein</fullName>
    </submittedName>
</protein>
<dbReference type="VEuPathDB" id="VectorBase:GPPI046117"/>
<dbReference type="Proteomes" id="UP000092460">
    <property type="component" value="Unassembled WGS sequence"/>
</dbReference>
<proteinExistence type="predicted"/>
<sequence length="125" mass="14096">MKRKRTILIFPREPKTKKPSQKGIHYANESTGKHAIKNNAIGFSITVVLTQRIPPSRPGEQPEYAPKVLVEEKIKNDNIDCPASSNFIWLIQTGSTQDGLINQLRLGSVYQLPNADSWLSRDLLE</sequence>
<name>A0A1B0C0S1_9MUSC</name>
<dbReference type="AlphaFoldDB" id="A0A1B0C0S1"/>
<accession>A0A1B0C0S1</accession>